<keyword evidence="2" id="KW-1185">Reference proteome</keyword>
<dbReference type="KEGG" id="nba:CUN60_07870"/>
<dbReference type="OrthoDB" id="9798122at2"/>
<gene>
    <name evidence="1" type="ORF">CUN60_07870</name>
</gene>
<dbReference type="Pfam" id="PF03583">
    <property type="entry name" value="LIP"/>
    <property type="match status" value="1"/>
</dbReference>
<dbReference type="InterPro" id="IPR029058">
    <property type="entry name" value="AB_hydrolase_fold"/>
</dbReference>
<dbReference type="Gene3D" id="1.10.260.160">
    <property type="match status" value="1"/>
</dbReference>
<dbReference type="SUPFAM" id="SSF53474">
    <property type="entry name" value="alpha/beta-Hydrolases"/>
    <property type="match status" value="1"/>
</dbReference>
<protein>
    <recommendedName>
        <fullName evidence="3">Alpha/beta hydrolase</fullName>
    </recommendedName>
</protein>
<dbReference type="AlphaFoldDB" id="A0A2I7N6Y0"/>
<reference evidence="2" key="1">
    <citation type="submission" date="2017-11" db="EMBL/GenBank/DDBJ databases">
        <authorList>
            <person name="Chan K.G."/>
            <person name="Lee L.S."/>
        </authorList>
    </citation>
    <scope>NUCLEOTIDE SEQUENCE [LARGE SCALE GENOMIC DNA]</scope>
    <source>
        <strain evidence="2">DSM 100970</strain>
    </source>
</reference>
<evidence type="ECO:0000313" key="2">
    <source>
        <dbReference type="Proteomes" id="UP000236655"/>
    </source>
</evidence>
<dbReference type="InterPro" id="IPR005152">
    <property type="entry name" value="Lipase_secreted"/>
</dbReference>
<name>A0A2I7N6Y0_9NEIS</name>
<dbReference type="Gene3D" id="3.40.50.1820">
    <property type="entry name" value="alpha/beta hydrolase"/>
    <property type="match status" value="1"/>
</dbReference>
<proteinExistence type="predicted"/>
<dbReference type="Proteomes" id="UP000236655">
    <property type="component" value="Chromosome"/>
</dbReference>
<organism evidence="1 2">
    <name type="scientific">Aquella oligotrophica</name>
    <dbReference type="NCBI Taxonomy" id="2067065"/>
    <lineage>
        <taxon>Bacteria</taxon>
        <taxon>Pseudomonadati</taxon>
        <taxon>Pseudomonadota</taxon>
        <taxon>Betaproteobacteria</taxon>
        <taxon>Neisseriales</taxon>
        <taxon>Neisseriaceae</taxon>
        <taxon>Aquella</taxon>
    </lineage>
</organism>
<evidence type="ECO:0000313" key="1">
    <source>
        <dbReference type="EMBL" id="AUR52214.1"/>
    </source>
</evidence>
<dbReference type="PANTHER" id="PTHR34853:SF1">
    <property type="entry name" value="LIPASE 5"/>
    <property type="match status" value="1"/>
</dbReference>
<dbReference type="PANTHER" id="PTHR34853">
    <property type="match status" value="1"/>
</dbReference>
<sequence length="512" mass="57698">MIRLVLIICLLLINAVWAEGQIISHGGTLNLESNDYSQYFTDKKYQQIMLSESYGKQVQFFKVLDYKPEKLYKYYLNKICAGIYIANCSYNKENLKLYTGTDVSKESGLIDSSIKSIDGYTLNYTAVNNEGKPQLVSGAVLIPDSAKPLKGIVLFYHHTILDKNNIPSNFNGDDFQLSRLMASAIASDGYVVVMPDYIGFGIDQQSVHPYILYPEVNALSGLYMLKPLESTLAKMAINRIDNKIPLYISGYSEGGSYALWAAKIVQDNSDYFNKHPFSLQKTVPILGAYNISKVTWSYVLNSQTKDKQSPDYIENSWVTEFAKPGLYVDAVHSYQYYESASLNSPIFNPEFLACNNCVFNGVKYDLLSWIEKAPVKEGHKYTAITDAAKTVGYNKDGSNSVAMLTIPDFKDNPQLHAKLLNADIYNWKATTPISLLMLEYDSIVPRLNSETAYIGLTNNNSRYVKVTRVPNQNFKVQGYIPWTDVDVDHPQGVSFMLLFARKEFAEDINANN</sequence>
<dbReference type="RefSeq" id="WP_102951510.1">
    <property type="nucleotide sequence ID" value="NZ_CP024847.1"/>
</dbReference>
<dbReference type="EMBL" id="CP024847">
    <property type="protein sequence ID" value="AUR52214.1"/>
    <property type="molecule type" value="Genomic_DNA"/>
</dbReference>
<evidence type="ECO:0008006" key="3">
    <source>
        <dbReference type="Google" id="ProtNLM"/>
    </source>
</evidence>
<accession>A0A2I7N6Y0</accession>
<dbReference type="GO" id="GO:0016042">
    <property type="term" value="P:lipid catabolic process"/>
    <property type="evidence" value="ECO:0007669"/>
    <property type="project" value="InterPro"/>
</dbReference>
<dbReference type="GO" id="GO:0004806">
    <property type="term" value="F:triacylglycerol lipase activity"/>
    <property type="evidence" value="ECO:0007669"/>
    <property type="project" value="InterPro"/>
</dbReference>